<keyword evidence="2" id="KW-1185">Reference proteome</keyword>
<gene>
    <name evidence="1" type="ORF">GLX27_004232</name>
</gene>
<protein>
    <submittedName>
        <fullName evidence="1">Uncharacterized protein</fullName>
    </submittedName>
</protein>
<name>A0ABY8EWK3_MALFU</name>
<dbReference type="Proteomes" id="UP000818624">
    <property type="component" value="Chromosome 5"/>
</dbReference>
<proteinExistence type="predicted"/>
<organism evidence="1 2">
    <name type="scientific">Malassezia furfur</name>
    <name type="common">Pityriasis versicolor infection agent</name>
    <name type="synonym">Pityrosporum furfur</name>
    <dbReference type="NCBI Taxonomy" id="55194"/>
    <lineage>
        <taxon>Eukaryota</taxon>
        <taxon>Fungi</taxon>
        <taxon>Dikarya</taxon>
        <taxon>Basidiomycota</taxon>
        <taxon>Ustilaginomycotina</taxon>
        <taxon>Malasseziomycetes</taxon>
        <taxon>Malasseziales</taxon>
        <taxon>Malasseziaceae</taxon>
        <taxon>Malassezia</taxon>
    </lineage>
</organism>
<accession>A0ABY8EWK3</accession>
<evidence type="ECO:0000313" key="2">
    <source>
        <dbReference type="Proteomes" id="UP000818624"/>
    </source>
</evidence>
<dbReference type="EMBL" id="CP046238">
    <property type="protein sequence ID" value="WFD49549.1"/>
    <property type="molecule type" value="Genomic_DNA"/>
</dbReference>
<reference evidence="1 2" key="1">
    <citation type="journal article" date="2020" name="Elife">
        <title>Loss of centromere function drives karyotype evolution in closely related Malassezia species.</title>
        <authorList>
            <person name="Sankaranarayanan S.R."/>
            <person name="Ianiri G."/>
            <person name="Coelho M.A."/>
            <person name="Reza M.H."/>
            <person name="Thimmappa B.C."/>
            <person name="Ganguly P."/>
            <person name="Vadnala R.N."/>
            <person name="Sun S."/>
            <person name="Siddharthan R."/>
            <person name="Tellgren-Roth C."/>
            <person name="Dawson T.L."/>
            <person name="Heitman J."/>
            <person name="Sanyal K."/>
        </authorList>
    </citation>
    <scope>NUCLEOTIDE SEQUENCE [LARGE SCALE GENOMIC DNA]</scope>
    <source>
        <strain evidence="1">CBS14141</strain>
    </source>
</reference>
<evidence type="ECO:0000313" key="1">
    <source>
        <dbReference type="EMBL" id="WFD49549.1"/>
    </source>
</evidence>
<sequence length="298" mass="33716">MAELGEPRASFAAHCALLDLEPPPPASPGSELPPYADVVNIEVTTLLQRMFLHPAVLLTRKATRFGAGILESVVKIYTPDCVQVGEIRCDPLRTKRKWNEPPKLQMIVYGPDGERVLRISRRNCRVYEDVEIFVSEQPGEAPPQRIVGGIRTVLHTSQHQKYLLFDGTPAYRRTNEFRPFATAEGPWRKLTVTGARRRKVCSIENFSKRWARDPTSKLHPVVVCFDRDYDTSVVQVPCEDGADPAGPPVKLQFENKDPVRLSSDARAPSLIERVILVATAFLSDYDKRWEEKRQPLVF</sequence>